<dbReference type="GeneID" id="104608015"/>
<comment type="similarity">
    <text evidence="2 6">Belongs to the peroxisomal membrane protein PXMP2/4 family.</text>
</comment>
<dbReference type="Pfam" id="PF04117">
    <property type="entry name" value="Mpv17_PMP22"/>
    <property type="match status" value="1"/>
</dbReference>
<dbReference type="eggNOG" id="KOG1944">
    <property type="taxonomic scope" value="Eukaryota"/>
</dbReference>
<dbReference type="AlphaFoldDB" id="A0A1U8AVY3"/>
<dbReference type="PANTHER" id="PTHR11266:SF18">
    <property type="entry name" value="OS12G0508100 PROTEIN"/>
    <property type="match status" value="1"/>
</dbReference>
<organism evidence="7 8">
    <name type="scientific">Nelumbo nucifera</name>
    <name type="common">Sacred lotus</name>
    <dbReference type="NCBI Taxonomy" id="4432"/>
    <lineage>
        <taxon>Eukaryota</taxon>
        <taxon>Viridiplantae</taxon>
        <taxon>Streptophyta</taxon>
        <taxon>Embryophyta</taxon>
        <taxon>Tracheophyta</taxon>
        <taxon>Spermatophyta</taxon>
        <taxon>Magnoliopsida</taxon>
        <taxon>Proteales</taxon>
        <taxon>Nelumbonaceae</taxon>
        <taxon>Nelumbo</taxon>
    </lineage>
</organism>
<dbReference type="InterPro" id="IPR007248">
    <property type="entry name" value="Mpv17_PMP22"/>
</dbReference>
<name>A0A1U8AVY3_NELNU</name>
<evidence type="ECO:0000313" key="7">
    <source>
        <dbReference type="Proteomes" id="UP000189703"/>
    </source>
</evidence>
<dbReference type="OrthoDB" id="430207at2759"/>
<sequence>MSGGWFLRNVGKRYLHPLLERRSLPNSFVSTEAPILAKQQSRTYSPIPLLLFRKVKESGNTTSFYPSSRFFSSSSSSSSNSFIGWYLGMIESRPVLTKSITAGLIYSVADLSAQRMTQTSSESFDLIRTLRMTGYGMLFMGPSLHFWFNFLSRVFPKLDVVTTLKKLIMGQVIYGPIVTATFFSLNAALQGENGVEIIARLKRDLLPTLKNGLIYWPMCDFVTFRFVPVHLQPLMNNSFAFLWTIYLTYMASLKKVEADQIANM</sequence>
<comment type="subcellular location">
    <subcellularLocation>
        <location evidence="1">Membrane</location>
        <topology evidence="1">Multi-pass membrane protein</topology>
    </subcellularLocation>
</comment>
<keyword evidence="5" id="KW-0472">Membrane</keyword>
<keyword evidence="7" id="KW-1185">Reference proteome</keyword>
<proteinExistence type="inferred from homology"/>
<dbReference type="PANTHER" id="PTHR11266">
    <property type="entry name" value="PEROXISOMAL MEMBRANE PROTEIN 2, PXMP2 MPV17"/>
    <property type="match status" value="1"/>
</dbReference>
<evidence type="ECO:0000256" key="6">
    <source>
        <dbReference type="RuleBase" id="RU363053"/>
    </source>
</evidence>
<protein>
    <submittedName>
        <fullName evidence="8">PXMP2/4 family protein 3-like</fullName>
    </submittedName>
</protein>
<dbReference type="FunCoup" id="A0A1U8AVY3">
    <property type="interactions" value="352"/>
</dbReference>
<dbReference type="OMA" id="CAPTMIG"/>
<evidence type="ECO:0000256" key="2">
    <source>
        <dbReference type="ARBA" id="ARBA00006824"/>
    </source>
</evidence>
<dbReference type="GO" id="GO:0016020">
    <property type="term" value="C:membrane"/>
    <property type="evidence" value="ECO:0007669"/>
    <property type="project" value="UniProtKB-SubCell"/>
</dbReference>
<accession>A0A1U8AVY3</accession>
<keyword evidence="4" id="KW-1133">Transmembrane helix</keyword>
<dbReference type="STRING" id="4432.A0A1U8AVY3"/>
<evidence type="ECO:0000256" key="5">
    <source>
        <dbReference type="ARBA" id="ARBA00023136"/>
    </source>
</evidence>
<evidence type="ECO:0000256" key="3">
    <source>
        <dbReference type="ARBA" id="ARBA00022692"/>
    </source>
</evidence>
<dbReference type="GO" id="GO:0005737">
    <property type="term" value="C:cytoplasm"/>
    <property type="evidence" value="ECO:0000318"/>
    <property type="project" value="GO_Central"/>
</dbReference>
<evidence type="ECO:0000313" key="8">
    <source>
        <dbReference type="RefSeq" id="XP_010272158.1"/>
    </source>
</evidence>
<dbReference type="KEGG" id="nnu:104608015"/>
<evidence type="ECO:0000256" key="4">
    <source>
        <dbReference type="ARBA" id="ARBA00022989"/>
    </source>
</evidence>
<evidence type="ECO:0000256" key="1">
    <source>
        <dbReference type="ARBA" id="ARBA00004141"/>
    </source>
</evidence>
<gene>
    <name evidence="8" type="primary">LOC104608015</name>
</gene>
<reference evidence="8" key="1">
    <citation type="submission" date="2025-08" db="UniProtKB">
        <authorList>
            <consortium name="RefSeq"/>
        </authorList>
    </citation>
    <scope>IDENTIFICATION</scope>
</reference>
<dbReference type="RefSeq" id="XP_010272158.1">
    <property type="nucleotide sequence ID" value="XM_010273856.1"/>
</dbReference>
<keyword evidence="3" id="KW-0812">Transmembrane</keyword>
<dbReference type="Proteomes" id="UP000189703">
    <property type="component" value="Unplaced"/>
</dbReference>
<dbReference type="InParanoid" id="A0A1U8AVY3"/>